<proteinExistence type="predicted"/>
<accession>A0ABN1UF58</accession>
<evidence type="ECO:0000256" key="1">
    <source>
        <dbReference type="SAM" id="SignalP"/>
    </source>
</evidence>
<dbReference type="EMBL" id="BAAAJE010000012">
    <property type="protein sequence ID" value="GAA1145785.1"/>
    <property type="molecule type" value="Genomic_DNA"/>
</dbReference>
<keyword evidence="1" id="KW-0732">Signal</keyword>
<organism evidence="2 3">
    <name type="scientific">Nocardioides aquiterrae</name>
    <dbReference type="NCBI Taxonomy" id="203799"/>
    <lineage>
        <taxon>Bacteria</taxon>
        <taxon>Bacillati</taxon>
        <taxon>Actinomycetota</taxon>
        <taxon>Actinomycetes</taxon>
        <taxon>Propionibacteriales</taxon>
        <taxon>Nocardioidaceae</taxon>
        <taxon>Nocardioides</taxon>
    </lineage>
</organism>
<name>A0ABN1UF58_9ACTN</name>
<protein>
    <recommendedName>
        <fullName evidence="4">Bacterial Ig domain-containing protein</fullName>
    </recommendedName>
</protein>
<evidence type="ECO:0008006" key="4">
    <source>
        <dbReference type="Google" id="ProtNLM"/>
    </source>
</evidence>
<gene>
    <name evidence="2" type="ORF">GCM10009606_26060</name>
</gene>
<feature type="chain" id="PRO_5045200669" description="Bacterial Ig domain-containing protein" evidence="1">
    <location>
        <begin position="29"/>
        <end position="128"/>
    </location>
</feature>
<sequence>MLTGMIRHGVGGVALALAVCGGTAGADAGVPSTMTATVRPVAVGDRPHVKVHVPAPPEGAASGEVRLVVQRMSGSYTARQTKSWNGEDVVLVTRRVGQAGKYVLQARFVSGSPDVRDQVTSRTFRVSR</sequence>
<evidence type="ECO:0000313" key="2">
    <source>
        <dbReference type="EMBL" id="GAA1145785.1"/>
    </source>
</evidence>
<comment type="caution">
    <text evidence="2">The sequence shown here is derived from an EMBL/GenBank/DDBJ whole genome shotgun (WGS) entry which is preliminary data.</text>
</comment>
<dbReference type="Proteomes" id="UP001499979">
    <property type="component" value="Unassembled WGS sequence"/>
</dbReference>
<reference evidence="2 3" key="1">
    <citation type="journal article" date="2019" name="Int. J. Syst. Evol. Microbiol.">
        <title>The Global Catalogue of Microorganisms (GCM) 10K type strain sequencing project: providing services to taxonomists for standard genome sequencing and annotation.</title>
        <authorList>
            <consortium name="The Broad Institute Genomics Platform"/>
            <consortium name="The Broad Institute Genome Sequencing Center for Infectious Disease"/>
            <person name="Wu L."/>
            <person name="Ma J."/>
        </authorList>
    </citation>
    <scope>NUCLEOTIDE SEQUENCE [LARGE SCALE GENOMIC DNA]</scope>
    <source>
        <strain evidence="2 3">JCM 11813</strain>
    </source>
</reference>
<evidence type="ECO:0000313" key="3">
    <source>
        <dbReference type="Proteomes" id="UP001499979"/>
    </source>
</evidence>
<keyword evidence="3" id="KW-1185">Reference proteome</keyword>
<feature type="signal peptide" evidence="1">
    <location>
        <begin position="1"/>
        <end position="28"/>
    </location>
</feature>